<dbReference type="AlphaFoldDB" id="A0A0G1MEJ3"/>
<dbReference type="EMBL" id="LCKX01000024">
    <property type="protein sequence ID" value="KKU06726.1"/>
    <property type="molecule type" value="Genomic_DNA"/>
</dbReference>
<evidence type="ECO:0000313" key="2">
    <source>
        <dbReference type="EMBL" id="KKU06726.1"/>
    </source>
</evidence>
<keyword evidence="1" id="KW-1133">Transmembrane helix</keyword>
<feature type="transmembrane region" description="Helical" evidence="1">
    <location>
        <begin position="81"/>
        <end position="98"/>
    </location>
</feature>
<comment type="caution">
    <text evidence="2">The sequence shown here is derived from an EMBL/GenBank/DDBJ whole genome shotgun (WGS) entry which is preliminary data.</text>
</comment>
<dbReference type="Proteomes" id="UP000033999">
    <property type="component" value="Unassembled WGS sequence"/>
</dbReference>
<reference evidence="2 3" key="1">
    <citation type="journal article" date="2015" name="Nature">
        <title>rRNA introns, odd ribosomes, and small enigmatic genomes across a large radiation of phyla.</title>
        <authorList>
            <person name="Brown C.T."/>
            <person name="Hug L.A."/>
            <person name="Thomas B.C."/>
            <person name="Sharon I."/>
            <person name="Castelle C.J."/>
            <person name="Singh A."/>
            <person name="Wilkins M.J."/>
            <person name="Williams K.H."/>
            <person name="Banfield J.F."/>
        </authorList>
    </citation>
    <scope>NUCLEOTIDE SEQUENCE [LARGE SCALE GENOMIC DNA]</scope>
</reference>
<feature type="transmembrane region" description="Helical" evidence="1">
    <location>
        <begin position="39"/>
        <end position="60"/>
    </location>
</feature>
<proteinExistence type="predicted"/>
<organism evidence="2 3">
    <name type="scientific">Candidatus Magasanikbacteria bacterium GW2011_GWA2_45_39</name>
    <dbReference type="NCBI Taxonomy" id="1619041"/>
    <lineage>
        <taxon>Bacteria</taxon>
        <taxon>Candidatus Magasanikiibacteriota</taxon>
    </lineage>
</organism>
<keyword evidence="1" id="KW-0812">Transmembrane</keyword>
<accession>A0A0G1MEJ3</accession>
<feature type="transmembrane region" description="Helical" evidence="1">
    <location>
        <begin position="7"/>
        <end position="27"/>
    </location>
</feature>
<name>A0A0G1MEJ3_9BACT</name>
<protein>
    <submittedName>
        <fullName evidence="2">Uncharacterized protein</fullName>
    </submittedName>
</protein>
<gene>
    <name evidence="2" type="ORF">UX10_C0024G0003</name>
</gene>
<keyword evidence="1" id="KW-0472">Membrane</keyword>
<evidence type="ECO:0000313" key="3">
    <source>
        <dbReference type="Proteomes" id="UP000033999"/>
    </source>
</evidence>
<feature type="transmembrane region" description="Helical" evidence="1">
    <location>
        <begin position="104"/>
        <end position="121"/>
    </location>
</feature>
<dbReference type="PATRIC" id="fig|1619041.3.peg.691"/>
<sequence length="126" mass="14708">MTLKQYFIALGIGVFLALLSLIVIIFNVNPQNNPVWGPILFYVSFFFMVCGLYAIGGFLWRVHVLKQTDIVFRQIKKTFRQGCLFGGVAVLALILQHFNLLRWWSIFLLVLFSLWVESIFFKKEKK</sequence>
<evidence type="ECO:0000256" key="1">
    <source>
        <dbReference type="SAM" id="Phobius"/>
    </source>
</evidence>